<organism evidence="1">
    <name type="scientific">Fusarium acutatum</name>
    <dbReference type="NCBI Taxonomy" id="78861"/>
    <lineage>
        <taxon>Eukaryota</taxon>
        <taxon>Fungi</taxon>
        <taxon>Dikarya</taxon>
        <taxon>Ascomycota</taxon>
        <taxon>Pezizomycotina</taxon>
        <taxon>Sordariomycetes</taxon>
        <taxon>Hypocreomycetidae</taxon>
        <taxon>Hypocreales</taxon>
        <taxon>Nectriaceae</taxon>
        <taxon>Fusarium</taxon>
        <taxon>Fusarium fujikuroi species complex</taxon>
    </lineage>
</organism>
<sequence length="102" mass="12189">MVREEWRLALLHCKLKAKSSKDDLVVIHLRGTTALVYSFSMRILRDNKSLSWRRKLALVMRLVHNVKHTSLFIYFYCNNYRRKLELAPYFFFLAPSAFIAHL</sequence>
<geneLocation type="mitochondrion" evidence="1"/>
<name>A0A6M4AZL5_9HYPO</name>
<reference evidence="1" key="2">
    <citation type="submission" date="2020-01" db="EMBL/GenBank/DDBJ databases">
        <authorList>
            <person name="Brankovics B."/>
            <person name="Van Diepeningen A.D."/>
            <person name="De Hoog G.S."/>
            <person name="Van Der Lee T.A.J."/>
            <person name="Waalwijk C."/>
        </authorList>
    </citation>
    <scope>NUCLEOTIDE SEQUENCE</scope>
    <source>
        <strain evidence="1">CBS 402.97</strain>
    </source>
</reference>
<dbReference type="EMBL" id="MT010914">
    <property type="protein sequence ID" value="QJQ35077.1"/>
    <property type="molecule type" value="Genomic_DNA"/>
</dbReference>
<dbReference type="AlphaFoldDB" id="A0A6M4AZL5"/>
<reference evidence="1" key="1">
    <citation type="journal article" date="2020" name="Front. Microbiol.">
        <title>Detecting Introgression Between Members of the Fusarium fujikuroi and F. oxysporum Species Complexes by Comparative Mitogenomics.</title>
        <authorList>
            <person name="Brankovics B."/>
            <person name="van Diepeningen A.D."/>
            <person name="de Hoog G.S."/>
            <person name="van der Lee T.A.J."/>
            <person name="Waalwijk C."/>
        </authorList>
    </citation>
    <scope>NUCLEOTIDE SEQUENCE</scope>
    <source>
        <strain evidence="1">CBS 402.97</strain>
    </source>
</reference>
<protein>
    <submittedName>
        <fullName evidence="1">Uncharacterized protein</fullName>
    </submittedName>
</protein>
<keyword evidence="1" id="KW-0496">Mitochondrion</keyword>
<proteinExistence type="predicted"/>
<gene>
    <name evidence="1" type="primary">orf102</name>
</gene>
<accession>A0A6M4AZL5</accession>
<evidence type="ECO:0000313" key="1">
    <source>
        <dbReference type="EMBL" id="QJQ35077.1"/>
    </source>
</evidence>